<keyword evidence="4 5" id="KW-0472">Membrane</keyword>
<sequence>MPADHGPGIRVPPPVQVGLLLLLGWLLQRQVPVPLGRPLPTVGTGLMALGLALSVWTVVFMLRAGTDPQPHRPDQALVERGPFRLSRNPIYLGFLLVAAGFACRWGDLWPWLAAVGAFLVLDRLAVAREERYLRQRFGAAYEAYLLRVRRWI</sequence>
<accession>A0ABT9DWD1</accession>
<comment type="caution">
    <text evidence="6">The sequence shown here is derived from an EMBL/GenBank/DDBJ whole genome shotgun (WGS) entry which is preliminary data.</text>
</comment>
<dbReference type="PANTHER" id="PTHR12714:SF24">
    <property type="entry name" value="SLR1182 PROTEIN"/>
    <property type="match status" value="1"/>
</dbReference>
<dbReference type="GO" id="GO:0004671">
    <property type="term" value="F:protein C-terminal S-isoprenylcysteine carboxyl O-methyltransferase activity"/>
    <property type="evidence" value="ECO:0007669"/>
    <property type="project" value="UniProtKB-EC"/>
</dbReference>
<dbReference type="EC" id="2.1.1.100" evidence="6"/>
<keyword evidence="6" id="KW-0489">Methyltransferase</keyword>
<protein>
    <submittedName>
        <fullName evidence="6">Isoprenylcysteine carboxylmethyltransferase family protein</fullName>
        <ecNumber evidence="6">2.1.1.100</ecNumber>
        <ecNumber evidence="6">2.1.1.334</ecNumber>
    </submittedName>
</protein>
<comment type="subcellular location">
    <subcellularLocation>
        <location evidence="1">Endomembrane system</location>
        <topology evidence="1">Multi-pass membrane protein</topology>
    </subcellularLocation>
</comment>
<evidence type="ECO:0000256" key="5">
    <source>
        <dbReference type="SAM" id="Phobius"/>
    </source>
</evidence>
<evidence type="ECO:0000313" key="6">
    <source>
        <dbReference type="EMBL" id="MDO9708207.1"/>
    </source>
</evidence>
<evidence type="ECO:0000256" key="2">
    <source>
        <dbReference type="ARBA" id="ARBA00022692"/>
    </source>
</evidence>
<keyword evidence="3 5" id="KW-1133">Transmembrane helix</keyword>
<dbReference type="GO" id="GO:0032259">
    <property type="term" value="P:methylation"/>
    <property type="evidence" value="ECO:0007669"/>
    <property type="project" value="UniProtKB-KW"/>
</dbReference>
<feature type="transmembrane region" description="Helical" evidence="5">
    <location>
        <begin position="42"/>
        <end position="64"/>
    </location>
</feature>
<dbReference type="PANTHER" id="PTHR12714">
    <property type="entry name" value="PROTEIN-S ISOPRENYLCYSTEINE O-METHYLTRANSFERASE"/>
    <property type="match status" value="1"/>
</dbReference>
<feature type="transmembrane region" description="Helical" evidence="5">
    <location>
        <begin position="108"/>
        <end position="126"/>
    </location>
</feature>
<dbReference type="Gene3D" id="1.20.120.1630">
    <property type="match status" value="1"/>
</dbReference>
<keyword evidence="2 5" id="KW-0812">Transmembrane</keyword>
<evidence type="ECO:0000256" key="4">
    <source>
        <dbReference type="ARBA" id="ARBA00023136"/>
    </source>
</evidence>
<dbReference type="EMBL" id="JAUTWS010000005">
    <property type="protein sequence ID" value="MDO9708207.1"/>
    <property type="molecule type" value="Genomic_DNA"/>
</dbReference>
<evidence type="ECO:0000256" key="1">
    <source>
        <dbReference type="ARBA" id="ARBA00004127"/>
    </source>
</evidence>
<dbReference type="Pfam" id="PF04191">
    <property type="entry name" value="PEMT"/>
    <property type="match status" value="1"/>
</dbReference>
<reference evidence="6 7" key="1">
    <citation type="submission" date="2023-08" db="EMBL/GenBank/DDBJ databases">
        <title>The draft genome sequence of Paracraurococcus sp. LOR1-02.</title>
        <authorList>
            <person name="Kingkaew E."/>
            <person name="Tanasupawat S."/>
        </authorList>
    </citation>
    <scope>NUCLEOTIDE SEQUENCE [LARGE SCALE GENOMIC DNA]</scope>
    <source>
        <strain evidence="6 7">LOR1-02</strain>
    </source>
</reference>
<organism evidence="6 7">
    <name type="scientific">Paracraurococcus lichenis</name>
    <dbReference type="NCBI Taxonomy" id="3064888"/>
    <lineage>
        <taxon>Bacteria</taxon>
        <taxon>Pseudomonadati</taxon>
        <taxon>Pseudomonadota</taxon>
        <taxon>Alphaproteobacteria</taxon>
        <taxon>Acetobacterales</taxon>
        <taxon>Roseomonadaceae</taxon>
        <taxon>Paracraurococcus</taxon>
    </lineage>
</organism>
<dbReference type="InterPro" id="IPR007318">
    <property type="entry name" value="Phopholipid_MeTrfase"/>
</dbReference>
<gene>
    <name evidence="6" type="ORF">Q7A36_07630</name>
</gene>
<name>A0ABT9DWD1_9PROT</name>
<dbReference type="Proteomes" id="UP001243009">
    <property type="component" value="Unassembled WGS sequence"/>
</dbReference>
<dbReference type="EC" id="2.1.1.334" evidence="6"/>
<proteinExistence type="predicted"/>
<keyword evidence="6" id="KW-0808">Transferase</keyword>
<evidence type="ECO:0000313" key="7">
    <source>
        <dbReference type="Proteomes" id="UP001243009"/>
    </source>
</evidence>
<keyword evidence="7" id="KW-1185">Reference proteome</keyword>
<evidence type="ECO:0000256" key="3">
    <source>
        <dbReference type="ARBA" id="ARBA00022989"/>
    </source>
</evidence>
<dbReference type="RefSeq" id="WP_305103072.1">
    <property type="nucleotide sequence ID" value="NZ_JAUTWS010000005.1"/>
</dbReference>